<feature type="non-terminal residue" evidence="1">
    <location>
        <position position="176"/>
    </location>
</feature>
<dbReference type="Proteomes" id="UP000319257">
    <property type="component" value="Unassembled WGS sequence"/>
</dbReference>
<dbReference type="EMBL" id="SKBQ01000073">
    <property type="protein sequence ID" value="TPX08763.1"/>
    <property type="molecule type" value="Genomic_DNA"/>
</dbReference>
<proteinExistence type="predicted"/>
<evidence type="ECO:0000313" key="1">
    <source>
        <dbReference type="EMBL" id="TPX08763.1"/>
    </source>
</evidence>
<organism evidence="1 2">
    <name type="scientific">Thyridium curvatum</name>
    <dbReference type="NCBI Taxonomy" id="1093900"/>
    <lineage>
        <taxon>Eukaryota</taxon>
        <taxon>Fungi</taxon>
        <taxon>Dikarya</taxon>
        <taxon>Ascomycota</taxon>
        <taxon>Pezizomycotina</taxon>
        <taxon>Sordariomycetes</taxon>
        <taxon>Sordariomycetidae</taxon>
        <taxon>Thyridiales</taxon>
        <taxon>Thyridiaceae</taxon>
        <taxon>Thyridium</taxon>
    </lineage>
</organism>
<protein>
    <submittedName>
        <fullName evidence="1">Uncharacterized protein</fullName>
    </submittedName>
</protein>
<dbReference type="RefSeq" id="XP_030990474.1">
    <property type="nucleotide sequence ID" value="XM_031144696.1"/>
</dbReference>
<comment type="caution">
    <text evidence="1">The sequence shown here is derived from an EMBL/GenBank/DDBJ whole genome shotgun (WGS) entry which is preliminary data.</text>
</comment>
<name>A0A507AM95_9PEZI</name>
<dbReference type="AlphaFoldDB" id="A0A507AM95"/>
<dbReference type="InParanoid" id="A0A507AM95"/>
<evidence type="ECO:0000313" key="2">
    <source>
        <dbReference type="Proteomes" id="UP000319257"/>
    </source>
</evidence>
<dbReference type="GeneID" id="41977150"/>
<sequence>MASYNQALSPEYKDTTDSAASALAHTGDHLGDLMQASREETAMTGQIPAFLVPLLAEMLEVKDLGNFMATQKTTYLLIKTYEHSICSAASRLRSPVPPAGRAVLSSATAAAAVVAATRAESSSTSIPTATFPALRELERRARRAGALMRSPLLSLDDDARLALGGPQLARFRAGLR</sequence>
<gene>
    <name evidence="1" type="ORF">E0L32_009703</name>
</gene>
<accession>A0A507AM95</accession>
<reference evidence="1 2" key="1">
    <citation type="submission" date="2019-06" db="EMBL/GenBank/DDBJ databases">
        <title>Draft genome sequence of the filamentous fungus Phialemoniopsis curvata isolated from diesel fuel.</title>
        <authorList>
            <person name="Varaljay V.A."/>
            <person name="Lyon W.J."/>
            <person name="Crouch A.L."/>
            <person name="Drake C.E."/>
            <person name="Hollomon J.M."/>
            <person name="Nadeau L.J."/>
            <person name="Nunn H.S."/>
            <person name="Stevenson B.S."/>
            <person name="Bojanowski C.L."/>
            <person name="Crookes-Goodson W.J."/>
        </authorList>
    </citation>
    <scope>NUCLEOTIDE SEQUENCE [LARGE SCALE GENOMIC DNA]</scope>
    <source>
        <strain evidence="1 2">D216</strain>
    </source>
</reference>
<keyword evidence="2" id="KW-1185">Reference proteome</keyword>